<dbReference type="SMART" id="SM00385">
    <property type="entry name" value="CYCLIN"/>
    <property type="match status" value="1"/>
</dbReference>
<dbReference type="KEGG" id="mng:MNEG_5429"/>
<comment type="similarity">
    <text evidence="1">Belongs to the cyclin family.</text>
</comment>
<evidence type="ECO:0000313" key="5">
    <source>
        <dbReference type="Proteomes" id="UP000054498"/>
    </source>
</evidence>
<sequence length="383" mass="40467">MDFDTSTHKARWIFDQDALAAKREDAQQKAAESLKRSREPTPATEDGAGLPDAKKQRAEAPVSAAEEALLRRYFELKIRQVCEAIPLAPKVQATAAAYFKRFYIQRSCLEHDPSRIMPTCIYLAAKASRRGLARRAEVEEAYIGAEDFCKKLGLDAQTVLRTEVPLLQGLGFDLVVHSPYRALNGLVQRSPALDPPLADAPPESMQRLARSAHKAVAAILHSDAPLLFPPGVLALAALRSGARSAGLPCAQLLEHVARRAAAARADDLERERRQGEDRETIPGGARAPPGRLVVPGGGEGAEGLQRLLGWIGEVDALVVAAMKEEEGLEARATEADRKIKLWRKAAAGGGGGGGPAGGATATAAAAAAAAAAASGDGGEQPPR</sequence>
<feature type="compositionally biased region" description="Basic and acidic residues" evidence="2">
    <location>
        <begin position="23"/>
        <end position="39"/>
    </location>
</feature>
<feature type="compositionally biased region" description="Low complexity" evidence="2">
    <location>
        <begin position="358"/>
        <end position="374"/>
    </location>
</feature>
<evidence type="ECO:0000259" key="3">
    <source>
        <dbReference type="SMART" id="SM00385"/>
    </source>
</evidence>
<dbReference type="PANTHER" id="PTHR10026">
    <property type="entry name" value="CYCLIN"/>
    <property type="match status" value="1"/>
</dbReference>
<name>A0A0D2JUJ2_9CHLO</name>
<dbReference type="InterPro" id="IPR013763">
    <property type="entry name" value="Cyclin-like_dom"/>
</dbReference>
<dbReference type="InterPro" id="IPR043198">
    <property type="entry name" value="Cyclin/Ssn8"/>
</dbReference>
<dbReference type="RefSeq" id="XP_013901547.1">
    <property type="nucleotide sequence ID" value="XM_014046093.1"/>
</dbReference>
<proteinExistence type="inferred from homology"/>
<dbReference type="EMBL" id="KK101027">
    <property type="protein sequence ID" value="KIZ02528.1"/>
    <property type="molecule type" value="Genomic_DNA"/>
</dbReference>
<dbReference type="Proteomes" id="UP000054498">
    <property type="component" value="Unassembled WGS sequence"/>
</dbReference>
<feature type="region of interest" description="Disordered" evidence="2">
    <location>
        <begin position="23"/>
        <end position="61"/>
    </location>
</feature>
<dbReference type="STRING" id="145388.A0A0D2JUJ2"/>
<dbReference type="GO" id="GO:0016538">
    <property type="term" value="F:cyclin-dependent protein serine/threonine kinase regulator activity"/>
    <property type="evidence" value="ECO:0007669"/>
    <property type="project" value="InterPro"/>
</dbReference>
<feature type="domain" description="Cyclin-like" evidence="3">
    <location>
        <begin position="76"/>
        <end position="168"/>
    </location>
</feature>
<evidence type="ECO:0000256" key="2">
    <source>
        <dbReference type="SAM" id="MobiDB-lite"/>
    </source>
</evidence>
<dbReference type="InterPro" id="IPR036915">
    <property type="entry name" value="Cyclin-like_sf"/>
</dbReference>
<gene>
    <name evidence="4" type="ORF">MNEG_5429</name>
</gene>
<feature type="region of interest" description="Disordered" evidence="2">
    <location>
        <begin position="264"/>
        <end position="298"/>
    </location>
</feature>
<dbReference type="SUPFAM" id="SSF47954">
    <property type="entry name" value="Cyclin-like"/>
    <property type="match status" value="2"/>
</dbReference>
<dbReference type="GO" id="GO:0006357">
    <property type="term" value="P:regulation of transcription by RNA polymerase II"/>
    <property type="evidence" value="ECO:0007669"/>
    <property type="project" value="InterPro"/>
</dbReference>
<dbReference type="OrthoDB" id="340962at2759"/>
<dbReference type="Gene3D" id="1.10.472.10">
    <property type="entry name" value="Cyclin-like"/>
    <property type="match status" value="2"/>
</dbReference>
<organism evidence="4 5">
    <name type="scientific">Monoraphidium neglectum</name>
    <dbReference type="NCBI Taxonomy" id="145388"/>
    <lineage>
        <taxon>Eukaryota</taxon>
        <taxon>Viridiplantae</taxon>
        <taxon>Chlorophyta</taxon>
        <taxon>core chlorophytes</taxon>
        <taxon>Chlorophyceae</taxon>
        <taxon>CS clade</taxon>
        <taxon>Sphaeropleales</taxon>
        <taxon>Selenastraceae</taxon>
        <taxon>Monoraphidium</taxon>
    </lineage>
</organism>
<dbReference type="InterPro" id="IPR006671">
    <property type="entry name" value="Cyclin_N"/>
</dbReference>
<dbReference type="GeneID" id="25738306"/>
<keyword evidence="1" id="KW-0195">Cyclin</keyword>
<dbReference type="Pfam" id="PF00134">
    <property type="entry name" value="Cyclin_N"/>
    <property type="match status" value="1"/>
</dbReference>
<protein>
    <submittedName>
        <fullName evidence="4">Cyclin-H1-1</fullName>
    </submittedName>
</protein>
<feature type="region of interest" description="Disordered" evidence="2">
    <location>
        <begin position="345"/>
        <end position="383"/>
    </location>
</feature>
<evidence type="ECO:0000313" key="4">
    <source>
        <dbReference type="EMBL" id="KIZ02528.1"/>
    </source>
</evidence>
<feature type="compositionally biased region" description="Gly residues" evidence="2">
    <location>
        <begin position="347"/>
        <end position="357"/>
    </location>
</feature>
<reference evidence="4 5" key="1">
    <citation type="journal article" date="2013" name="BMC Genomics">
        <title>Reconstruction of the lipid metabolism for the microalga Monoraphidium neglectum from its genome sequence reveals characteristics suitable for biofuel production.</title>
        <authorList>
            <person name="Bogen C."/>
            <person name="Al-Dilaimi A."/>
            <person name="Albersmeier A."/>
            <person name="Wichmann J."/>
            <person name="Grundmann M."/>
            <person name="Rupp O."/>
            <person name="Lauersen K.J."/>
            <person name="Blifernez-Klassen O."/>
            <person name="Kalinowski J."/>
            <person name="Goesmann A."/>
            <person name="Mussgnug J.H."/>
            <person name="Kruse O."/>
        </authorList>
    </citation>
    <scope>NUCLEOTIDE SEQUENCE [LARGE SCALE GENOMIC DNA]</scope>
    <source>
        <strain evidence="4 5">SAG 48.87</strain>
    </source>
</reference>
<feature type="compositionally biased region" description="Basic and acidic residues" evidence="2">
    <location>
        <begin position="264"/>
        <end position="280"/>
    </location>
</feature>
<evidence type="ECO:0000256" key="1">
    <source>
        <dbReference type="RuleBase" id="RU000383"/>
    </source>
</evidence>
<dbReference type="AlphaFoldDB" id="A0A0D2JUJ2"/>
<keyword evidence="5" id="KW-1185">Reference proteome</keyword>
<accession>A0A0D2JUJ2</accession>